<protein>
    <submittedName>
        <fullName evidence="2">Uncharacterized protein</fullName>
    </submittedName>
</protein>
<dbReference type="OrthoDB" id="4036613at2759"/>
<organism evidence="2 3">
    <name type="scientific">Maudiozyma exigua</name>
    <name type="common">Yeast</name>
    <name type="synonym">Kazachstania exigua</name>
    <dbReference type="NCBI Taxonomy" id="34358"/>
    <lineage>
        <taxon>Eukaryota</taxon>
        <taxon>Fungi</taxon>
        <taxon>Dikarya</taxon>
        <taxon>Ascomycota</taxon>
        <taxon>Saccharomycotina</taxon>
        <taxon>Saccharomycetes</taxon>
        <taxon>Saccharomycetales</taxon>
        <taxon>Saccharomycetaceae</taxon>
        <taxon>Maudiozyma</taxon>
    </lineage>
</organism>
<feature type="region of interest" description="Disordered" evidence="1">
    <location>
        <begin position="120"/>
        <end position="149"/>
    </location>
</feature>
<reference evidence="2 3" key="1">
    <citation type="submission" date="2020-11" db="EMBL/GenBank/DDBJ databases">
        <title>Kefir isolates.</title>
        <authorList>
            <person name="Marcisauskas S."/>
            <person name="Kim Y."/>
            <person name="Blasche S."/>
        </authorList>
    </citation>
    <scope>NUCLEOTIDE SEQUENCE [LARGE SCALE GENOMIC DNA]</scope>
    <source>
        <strain evidence="2 3">OG2</strain>
    </source>
</reference>
<feature type="compositionally biased region" description="Low complexity" evidence="1">
    <location>
        <begin position="127"/>
        <end position="142"/>
    </location>
</feature>
<name>A0A9P6WES8_MAUEX</name>
<evidence type="ECO:0000313" key="2">
    <source>
        <dbReference type="EMBL" id="KAG0669862.1"/>
    </source>
</evidence>
<dbReference type="Proteomes" id="UP000750334">
    <property type="component" value="Unassembled WGS sequence"/>
</dbReference>
<feature type="region of interest" description="Disordered" evidence="1">
    <location>
        <begin position="224"/>
        <end position="247"/>
    </location>
</feature>
<evidence type="ECO:0000313" key="3">
    <source>
        <dbReference type="Proteomes" id="UP000750334"/>
    </source>
</evidence>
<keyword evidence="3" id="KW-1185">Reference proteome</keyword>
<dbReference type="AlphaFoldDB" id="A0A9P6WES8"/>
<feature type="region of interest" description="Disordered" evidence="1">
    <location>
        <begin position="362"/>
        <end position="431"/>
    </location>
</feature>
<sequence length="489" mass="54758">MTEVSAATETRSDLDANNLLDQLFLHNEEHNDKNDTTKYSNDDEDDSLYKLLDEISGARKLMSCIFGPAPEINLSARDNQITTKTLQIGEEWYNQEHTVSNDTTSARALRSDTPVYFSWSHDNKQGSRPSSPVKKPVSASDSTLSVNETNSGTVINNQRLMAVVANEMKTFKGSPYSWDNILEVGSTEPLEIKEKIKNSNPIQSTDRTIKGDTNFKVNPFAKFVAHELPKPKKQEKKSDSKAHHSKSKLWFWSSKKSKKKSKEKKKSDEIKEENYKKVQEVENSTQQDLQNTDIDDMEAKSINSKVSRTTSNILNELLDEDPVGKTDSNTAIDYLQTSDNGNSLELQLTNTNTVGLDKSFSSISGHENIDGEPEARTENQDQIKNSNRLNSTMSLEQREGPIIESNSESDSDDDFGNFEQATPSVINDSSILDLPSPPAMAHPIPQIQANQEQITHVVLQDRDEKETNVETSTAHLTMNSFVPLQPSKK</sequence>
<feature type="compositionally biased region" description="Polar residues" evidence="1">
    <location>
        <begin position="382"/>
        <end position="395"/>
    </location>
</feature>
<feature type="compositionally biased region" description="Basic and acidic residues" evidence="1">
    <location>
        <begin position="224"/>
        <end position="242"/>
    </location>
</feature>
<feature type="compositionally biased region" description="Polar residues" evidence="1">
    <location>
        <begin position="419"/>
        <end position="430"/>
    </location>
</feature>
<feature type="compositionally biased region" description="Acidic residues" evidence="1">
    <location>
        <begin position="407"/>
        <end position="416"/>
    </location>
</feature>
<accession>A0A9P6WES8</accession>
<evidence type="ECO:0000256" key="1">
    <source>
        <dbReference type="SAM" id="MobiDB-lite"/>
    </source>
</evidence>
<feature type="compositionally biased region" description="Basic and acidic residues" evidence="1">
    <location>
        <begin position="367"/>
        <end position="381"/>
    </location>
</feature>
<dbReference type="EMBL" id="PUHR01000032">
    <property type="protein sequence ID" value="KAG0669862.1"/>
    <property type="molecule type" value="Genomic_DNA"/>
</dbReference>
<comment type="caution">
    <text evidence="2">The sequence shown here is derived from an EMBL/GenBank/DDBJ whole genome shotgun (WGS) entry which is preliminary data.</text>
</comment>
<proteinExistence type="predicted"/>
<gene>
    <name evidence="2" type="ORF">C6P45_003257</name>
</gene>